<feature type="compositionally biased region" description="Basic residues" evidence="5">
    <location>
        <begin position="383"/>
        <end position="407"/>
    </location>
</feature>
<evidence type="ECO:0000256" key="6">
    <source>
        <dbReference type="SAM" id="Phobius"/>
    </source>
</evidence>
<feature type="transmembrane region" description="Helical" evidence="6">
    <location>
        <begin position="580"/>
        <end position="599"/>
    </location>
</feature>
<proteinExistence type="predicted"/>
<evidence type="ECO:0000256" key="3">
    <source>
        <dbReference type="ARBA" id="ARBA00022989"/>
    </source>
</evidence>
<feature type="domain" description="Yip1" evidence="7">
    <location>
        <begin position="433"/>
        <end position="597"/>
    </location>
</feature>
<dbReference type="Proteomes" id="UP001060368">
    <property type="component" value="Chromosome"/>
</dbReference>
<dbReference type="Pfam" id="PF04893">
    <property type="entry name" value="Yip1"/>
    <property type="match status" value="1"/>
</dbReference>
<evidence type="ECO:0000256" key="2">
    <source>
        <dbReference type="ARBA" id="ARBA00022692"/>
    </source>
</evidence>
<evidence type="ECO:0000256" key="1">
    <source>
        <dbReference type="ARBA" id="ARBA00004141"/>
    </source>
</evidence>
<organism evidence="8 9">
    <name type="scientific">Methanoplanus endosymbiosus</name>
    <dbReference type="NCBI Taxonomy" id="33865"/>
    <lineage>
        <taxon>Archaea</taxon>
        <taxon>Methanobacteriati</taxon>
        <taxon>Methanobacteriota</taxon>
        <taxon>Stenosarchaea group</taxon>
        <taxon>Methanomicrobia</taxon>
        <taxon>Methanomicrobiales</taxon>
        <taxon>Methanomicrobiaceae</taxon>
        <taxon>Methanoplanus</taxon>
    </lineage>
</organism>
<evidence type="ECO:0000256" key="5">
    <source>
        <dbReference type="SAM" id="MobiDB-lite"/>
    </source>
</evidence>
<name>A0A9E7TJ47_9EURY</name>
<keyword evidence="4 6" id="KW-0472">Membrane</keyword>
<reference evidence="8" key="1">
    <citation type="submission" date="2022-04" db="EMBL/GenBank/DDBJ databases">
        <title>Complete genome of Methanoplanus endosymbiosus DSM 3599.</title>
        <authorList>
            <person name="Chen S.-C."/>
            <person name="You Y.-T."/>
            <person name="Zhou Y.-Z."/>
            <person name="Lai M.-C."/>
        </authorList>
    </citation>
    <scope>NUCLEOTIDE SEQUENCE</scope>
    <source>
        <strain evidence="8">DSM 3599</strain>
    </source>
</reference>
<feature type="transmembrane region" description="Helical" evidence="6">
    <location>
        <begin position="452"/>
        <end position="473"/>
    </location>
</feature>
<dbReference type="EMBL" id="CP096115">
    <property type="protein sequence ID" value="UUX91514.1"/>
    <property type="molecule type" value="Genomic_DNA"/>
</dbReference>
<keyword evidence="2 6" id="KW-0812">Transmembrane</keyword>
<protein>
    <submittedName>
        <fullName evidence="8">YIP1 family protein</fullName>
    </submittedName>
</protein>
<dbReference type="GO" id="GO:0016020">
    <property type="term" value="C:membrane"/>
    <property type="evidence" value="ECO:0007669"/>
    <property type="project" value="UniProtKB-SubCell"/>
</dbReference>
<sequence length="612" mass="64739">MSDAYGLPEYNIWVILTRIPELGSGEEIILEMASIGVKSIEFRLFLTNNRLILAEDRTKMSAPVEVPLQVLKYVSAGRNLSDEPTLSLSLSAPDGSQKKMVLVFIQDFSGTRDAECSFLQREIESLISVDKSSNQFAGKGYIPRSGERANNKVHSRTSPSAVSSGKISLSASNVVVKSREYTLKLEDRVFLLVDENKPNKPSQIPLDAVRSVEGLTGDSGEPLLIFMVEAGNGSMRRMVLSFSGWYDGGRSAERDAWVSVIQDYIATGEFGNPLFAGFLADGSFPSGSPGGIGGGSAHSQAVPDSSVSGFNAAPPVPSTCPSCGGSIPPGGKFCSFCGRKFSGGGLGPFSGSGSLPDAGISDDLGIYDADDGQFIDDSQKSGKMNKGRRPPAKKSSSKRVKRRKTPRKGVFSGGENPPAMADNSVPGRIVSFLMNPSGGFQMTSGQSLAETVPYFALVIVIFSLVNSFYLFLIGGGVDASEYPVISSFGDLGGMVTGALEMMLILVFITLLAGIFLRIGLIIAGYKGSNEDEMRIAMYSATPFIAGGIIPFFGLIIAPLWSAYLLMAGARETHGTSTGQALIAAGFCVVLTVLLFVIFITAGDSGFAVLGCE</sequence>
<dbReference type="InterPro" id="IPR006977">
    <property type="entry name" value="Yip1_dom"/>
</dbReference>
<dbReference type="AlphaFoldDB" id="A0A9E7TJ47"/>
<comment type="subcellular location">
    <subcellularLocation>
        <location evidence="1">Membrane</location>
        <topology evidence="1">Multi-pass membrane protein</topology>
    </subcellularLocation>
</comment>
<dbReference type="GeneID" id="74307842"/>
<gene>
    <name evidence="8" type="ORF">L6E24_09030</name>
</gene>
<accession>A0A9E7TJ47</accession>
<feature type="region of interest" description="Disordered" evidence="5">
    <location>
        <begin position="140"/>
        <end position="159"/>
    </location>
</feature>
<evidence type="ECO:0000256" key="4">
    <source>
        <dbReference type="ARBA" id="ARBA00023136"/>
    </source>
</evidence>
<feature type="compositionally biased region" description="Polar residues" evidence="5">
    <location>
        <begin position="297"/>
        <end position="309"/>
    </location>
</feature>
<evidence type="ECO:0000313" key="9">
    <source>
        <dbReference type="Proteomes" id="UP001060368"/>
    </source>
</evidence>
<keyword evidence="3 6" id="KW-1133">Transmembrane helix</keyword>
<feature type="region of interest" description="Disordered" evidence="5">
    <location>
        <begin position="371"/>
        <end position="423"/>
    </location>
</feature>
<dbReference type="KEGG" id="mend:L6E24_09030"/>
<feature type="region of interest" description="Disordered" evidence="5">
    <location>
        <begin position="290"/>
        <end position="310"/>
    </location>
</feature>
<evidence type="ECO:0000259" key="7">
    <source>
        <dbReference type="Pfam" id="PF04893"/>
    </source>
</evidence>
<evidence type="ECO:0000313" key="8">
    <source>
        <dbReference type="EMBL" id="UUX91514.1"/>
    </source>
</evidence>
<feature type="transmembrane region" description="Helical" evidence="6">
    <location>
        <begin position="535"/>
        <end position="560"/>
    </location>
</feature>
<feature type="transmembrane region" description="Helical" evidence="6">
    <location>
        <begin position="501"/>
        <end position="523"/>
    </location>
</feature>
<dbReference type="RefSeq" id="WP_257741666.1">
    <property type="nucleotide sequence ID" value="NZ_CP096115.1"/>
</dbReference>
<keyword evidence="9" id="KW-1185">Reference proteome</keyword>